<dbReference type="EMBL" id="KN880528">
    <property type="protein sequence ID" value="KIY67354.1"/>
    <property type="molecule type" value="Genomic_DNA"/>
</dbReference>
<dbReference type="InterPro" id="IPR001138">
    <property type="entry name" value="Zn2Cys6_DnaBD"/>
</dbReference>
<evidence type="ECO:0000313" key="6">
    <source>
        <dbReference type="Proteomes" id="UP000054007"/>
    </source>
</evidence>
<gene>
    <name evidence="5" type="ORF">CYLTODRAFT_353365</name>
</gene>
<feature type="domain" description="Zn(2)-C6 fungal-type" evidence="4">
    <location>
        <begin position="36"/>
        <end position="66"/>
    </location>
</feature>
<dbReference type="Gene3D" id="4.10.240.10">
    <property type="entry name" value="Zn(2)-C6 fungal-type DNA-binding domain"/>
    <property type="match status" value="1"/>
</dbReference>
<keyword evidence="6" id="KW-1185">Reference proteome</keyword>
<feature type="compositionally biased region" description="Polar residues" evidence="3">
    <location>
        <begin position="1"/>
        <end position="12"/>
    </location>
</feature>
<reference evidence="5 6" key="1">
    <citation type="journal article" date="2015" name="Fungal Genet. Biol.">
        <title>Evolution of novel wood decay mechanisms in Agaricales revealed by the genome sequences of Fistulina hepatica and Cylindrobasidium torrendii.</title>
        <authorList>
            <person name="Floudas D."/>
            <person name="Held B.W."/>
            <person name="Riley R."/>
            <person name="Nagy L.G."/>
            <person name="Koehler G."/>
            <person name="Ransdell A.S."/>
            <person name="Younus H."/>
            <person name="Chow J."/>
            <person name="Chiniquy J."/>
            <person name="Lipzen A."/>
            <person name="Tritt A."/>
            <person name="Sun H."/>
            <person name="Haridas S."/>
            <person name="LaButti K."/>
            <person name="Ohm R.A."/>
            <person name="Kues U."/>
            <person name="Blanchette R.A."/>
            <person name="Grigoriev I.V."/>
            <person name="Minto R.E."/>
            <person name="Hibbett D.S."/>
        </authorList>
    </citation>
    <scope>NUCLEOTIDE SEQUENCE [LARGE SCALE GENOMIC DNA]</scope>
    <source>
        <strain evidence="5 6">FP15055 ss-10</strain>
    </source>
</reference>
<dbReference type="Pfam" id="PF04082">
    <property type="entry name" value="Fungal_trans"/>
    <property type="match status" value="1"/>
</dbReference>
<evidence type="ECO:0000313" key="5">
    <source>
        <dbReference type="EMBL" id="KIY67354.1"/>
    </source>
</evidence>
<dbReference type="OrthoDB" id="434771at2759"/>
<dbReference type="CDD" id="cd12148">
    <property type="entry name" value="fungal_TF_MHR"/>
    <property type="match status" value="1"/>
</dbReference>
<dbReference type="GO" id="GO:0003677">
    <property type="term" value="F:DNA binding"/>
    <property type="evidence" value="ECO:0007669"/>
    <property type="project" value="InterPro"/>
</dbReference>
<accession>A0A0D7BB04</accession>
<dbReference type="InterPro" id="IPR007219">
    <property type="entry name" value="XnlR_reg_dom"/>
</dbReference>
<name>A0A0D7BB04_9AGAR</name>
<feature type="compositionally biased region" description="Low complexity" evidence="3">
    <location>
        <begin position="758"/>
        <end position="777"/>
    </location>
</feature>
<dbReference type="InterPro" id="IPR050987">
    <property type="entry name" value="AtrR-like"/>
</dbReference>
<keyword evidence="1" id="KW-0479">Metal-binding</keyword>
<dbReference type="Proteomes" id="UP000054007">
    <property type="component" value="Unassembled WGS sequence"/>
</dbReference>
<feature type="compositionally biased region" description="Low complexity" evidence="3">
    <location>
        <begin position="646"/>
        <end position="658"/>
    </location>
</feature>
<dbReference type="SMART" id="SM00066">
    <property type="entry name" value="GAL4"/>
    <property type="match status" value="1"/>
</dbReference>
<feature type="region of interest" description="Disordered" evidence="3">
    <location>
        <begin position="646"/>
        <end position="742"/>
    </location>
</feature>
<feature type="compositionally biased region" description="Low complexity" evidence="3">
    <location>
        <begin position="692"/>
        <end position="704"/>
    </location>
</feature>
<evidence type="ECO:0000256" key="1">
    <source>
        <dbReference type="ARBA" id="ARBA00022723"/>
    </source>
</evidence>
<feature type="region of interest" description="Disordered" evidence="3">
    <location>
        <begin position="758"/>
        <end position="786"/>
    </location>
</feature>
<keyword evidence="2" id="KW-0539">Nucleus</keyword>
<dbReference type="AlphaFoldDB" id="A0A0D7BB04"/>
<sequence>MAKTDPTYTAGHQSKKKRADEDDGKAVLQRRRVWRACESCRRKKVKCDGKEPVCGQCSASSLECNWLQTKDRAALSRQYVQELEARVIEYEAIIKNVKPALKQIAGEGEHPSPQSSDADPSPAAAASALLRAMSRTSESTVPVKLEDDTFGELALDEYGHGRWMGGSSSMSLIQSFRALTTAPQHRISPAEEDRENPAPSVNKFYFPASVFFGQVHALPGPEEVEYPPRDLADKLVDAYFAEIHYLMPVIDKPTFLAQYQRVMDSTKDIEFARKQTSIISLVFSVFACAAALVKDDRLYTAHEGGMGMIYYERALILQYICHASISADHVQCFVLLSSFLCSINCLPQAWILLGQAVRTGQDLGLHRSPRRLQVLTPIQKETRRKIWWGVYVLDRMLAVALGRPLGINDADCDVEHPIEVDDDILPQYFQDPNVPKGLSLMAGTVALIKLYEIAGRILRVVYALENCKENLEPERKVELERTVEGFHQEVRAWCDSLPAAFKTGSNNTKESAMGAVLCTHFYGILTTLHRNLLPVQREDPVTAQSTQHAVDAARACIRLAPSIKHYVPVSHHLGFFIQHLFASGIVVLLFAMHSKDAKAAIAALSEARTASDAIGIWEMVWPGAQKAKELLNDCIQTAAQAVTRNAAQAQDTDMADATSQPQAQTQMRHERNRSVTIEEPTRGSMPAPPRLSKSTSSKQTSPSSRRNRSREQSTATRRLASSPYHNTALRARSSSRRRGYDEEEASLYQSFVHSPKMAAAASNHSSPSSAPSPSLSAKGLVPDSAASPTVATHSQFSYGASSAQPSSPLYSEFGFDSQIGQPATTQWNGNSSGLGMDNGMLYDYGYGSGIDGMYAGFDSSMGGATTSFDAPGLPFRGLDFLRNYNNADEPAAPYLTAEQDSGLWQSYEPVNFDYVPELPFTLTDLDPNGERRT</sequence>
<protein>
    <recommendedName>
        <fullName evidence="4">Zn(2)-C6 fungal-type domain-containing protein</fullName>
    </recommendedName>
</protein>
<feature type="region of interest" description="Disordered" evidence="3">
    <location>
        <begin position="1"/>
        <end position="25"/>
    </location>
</feature>
<evidence type="ECO:0000259" key="4">
    <source>
        <dbReference type="PROSITE" id="PS50048"/>
    </source>
</evidence>
<evidence type="ECO:0000256" key="2">
    <source>
        <dbReference type="ARBA" id="ARBA00023242"/>
    </source>
</evidence>
<dbReference type="PANTHER" id="PTHR46910:SF1">
    <property type="entry name" value="MISCELLANEOUS ZN(II)2CYS6 TRANSCRIPTION FACTOR (EUROFUNG)-RELATED"/>
    <property type="match status" value="1"/>
</dbReference>
<dbReference type="STRING" id="1314674.A0A0D7BB04"/>
<dbReference type="CDD" id="cd00067">
    <property type="entry name" value="GAL4"/>
    <property type="match status" value="1"/>
</dbReference>
<dbReference type="Pfam" id="PF00172">
    <property type="entry name" value="Zn_clus"/>
    <property type="match status" value="1"/>
</dbReference>
<dbReference type="PROSITE" id="PS00463">
    <property type="entry name" value="ZN2_CY6_FUNGAL_1"/>
    <property type="match status" value="1"/>
</dbReference>
<dbReference type="SMART" id="SM00906">
    <property type="entry name" value="Fungal_trans"/>
    <property type="match status" value="1"/>
</dbReference>
<proteinExistence type="predicted"/>
<dbReference type="InterPro" id="IPR036864">
    <property type="entry name" value="Zn2-C6_fun-type_DNA-bd_sf"/>
</dbReference>
<dbReference type="PROSITE" id="PS50048">
    <property type="entry name" value="ZN2_CY6_FUNGAL_2"/>
    <property type="match status" value="1"/>
</dbReference>
<dbReference type="GO" id="GO:0000981">
    <property type="term" value="F:DNA-binding transcription factor activity, RNA polymerase II-specific"/>
    <property type="evidence" value="ECO:0007669"/>
    <property type="project" value="InterPro"/>
</dbReference>
<dbReference type="SUPFAM" id="SSF57701">
    <property type="entry name" value="Zn2/Cys6 DNA-binding domain"/>
    <property type="match status" value="1"/>
</dbReference>
<feature type="compositionally biased region" description="Low complexity" evidence="3">
    <location>
        <begin position="111"/>
        <end position="126"/>
    </location>
</feature>
<feature type="region of interest" description="Disordered" evidence="3">
    <location>
        <begin position="106"/>
        <end position="126"/>
    </location>
</feature>
<dbReference type="GO" id="GO:0008270">
    <property type="term" value="F:zinc ion binding"/>
    <property type="evidence" value="ECO:0007669"/>
    <property type="project" value="InterPro"/>
</dbReference>
<dbReference type="PANTHER" id="PTHR46910">
    <property type="entry name" value="TRANSCRIPTION FACTOR PDR1"/>
    <property type="match status" value="1"/>
</dbReference>
<dbReference type="GO" id="GO:0006351">
    <property type="term" value="P:DNA-templated transcription"/>
    <property type="evidence" value="ECO:0007669"/>
    <property type="project" value="InterPro"/>
</dbReference>
<organism evidence="5 6">
    <name type="scientific">Cylindrobasidium torrendii FP15055 ss-10</name>
    <dbReference type="NCBI Taxonomy" id="1314674"/>
    <lineage>
        <taxon>Eukaryota</taxon>
        <taxon>Fungi</taxon>
        <taxon>Dikarya</taxon>
        <taxon>Basidiomycota</taxon>
        <taxon>Agaricomycotina</taxon>
        <taxon>Agaricomycetes</taxon>
        <taxon>Agaricomycetidae</taxon>
        <taxon>Agaricales</taxon>
        <taxon>Marasmiineae</taxon>
        <taxon>Physalacriaceae</taxon>
        <taxon>Cylindrobasidium</taxon>
    </lineage>
</organism>
<evidence type="ECO:0000256" key="3">
    <source>
        <dbReference type="SAM" id="MobiDB-lite"/>
    </source>
</evidence>